<accession>A0ABN1JEC1</accession>
<dbReference type="InterPro" id="IPR051327">
    <property type="entry name" value="MATE_MepA_subfamily"/>
</dbReference>
<dbReference type="InterPro" id="IPR045070">
    <property type="entry name" value="MATE_MepA-like"/>
</dbReference>
<feature type="transmembrane region" description="Helical" evidence="10">
    <location>
        <begin position="406"/>
        <end position="426"/>
    </location>
</feature>
<evidence type="ECO:0000256" key="6">
    <source>
        <dbReference type="ARBA" id="ARBA00022692"/>
    </source>
</evidence>
<feature type="transmembrane region" description="Helical" evidence="10">
    <location>
        <begin position="314"/>
        <end position="337"/>
    </location>
</feature>
<evidence type="ECO:0000256" key="4">
    <source>
        <dbReference type="ARBA" id="ARBA00022448"/>
    </source>
</evidence>
<keyword evidence="7 10" id="KW-1133">Transmembrane helix</keyword>
<keyword evidence="9" id="KW-0046">Antibiotic resistance</keyword>
<feature type="transmembrane region" description="Helical" evidence="10">
    <location>
        <begin position="260"/>
        <end position="286"/>
    </location>
</feature>
<dbReference type="RefSeq" id="WP_343760223.1">
    <property type="nucleotide sequence ID" value="NZ_BAAACG010000008.1"/>
</dbReference>
<feature type="transmembrane region" description="Helical" evidence="10">
    <location>
        <begin position="85"/>
        <end position="109"/>
    </location>
</feature>
<feature type="transmembrane region" description="Helical" evidence="10">
    <location>
        <begin position="12"/>
        <end position="33"/>
    </location>
</feature>
<dbReference type="PANTHER" id="PTHR43823:SF3">
    <property type="entry name" value="MULTIDRUG EXPORT PROTEIN MEPA"/>
    <property type="match status" value="1"/>
</dbReference>
<evidence type="ECO:0000256" key="5">
    <source>
        <dbReference type="ARBA" id="ARBA00022475"/>
    </source>
</evidence>
<feature type="transmembrane region" description="Helical" evidence="10">
    <location>
        <begin position="129"/>
        <end position="149"/>
    </location>
</feature>
<evidence type="ECO:0000313" key="12">
    <source>
        <dbReference type="Proteomes" id="UP001501510"/>
    </source>
</evidence>
<keyword evidence="6 10" id="KW-0812">Transmembrane</keyword>
<evidence type="ECO:0000256" key="1">
    <source>
        <dbReference type="ARBA" id="ARBA00004651"/>
    </source>
</evidence>
<evidence type="ECO:0000256" key="8">
    <source>
        <dbReference type="ARBA" id="ARBA00023136"/>
    </source>
</evidence>
<keyword evidence="12" id="KW-1185">Reference proteome</keyword>
<dbReference type="PANTHER" id="PTHR43823">
    <property type="entry name" value="SPORULATION PROTEIN YKVU"/>
    <property type="match status" value="1"/>
</dbReference>
<comment type="subcellular location">
    <subcellularLocation>
        <location evidence="1">Cell membrane</location>
        <topology evidence="1">Multi-pass membrane protein</topology>
    </subcellularLocation>
</comment>
<evidence type="ECO:0000256" key="7">
    <source>
        <dbReference type="ARBA" id="ARBA00022989"/>
    </source>
</evidence>
<gene>
    <name evidence="11" type="ORF">GCM10008906_13800</name>
</gene>
<keyword evidence="5" id="KW-1003">Cell membrane</keyword>
<evidence type="ECO:0000256" key="3">
    <source>
        <dbReference type="ARBA" id="ARBA00022106"/>
    </source>
</evidence>
<dbReference type="EMBL" id="BAAACG010000008">
    <property type="protein sequence ID" value="GAA0737541.1"/>
    <property type="molecule type" value="Genomic_DNA"/>
</dbReference>
<sequence length="434" mass="47625">MKLLWKEFRKYAVPSIIGMMVSALYAVVDGIFVGRGVGVGALASVNVAVPLVTLMIAITMMLTMGGSAVMSIKFGENKQKEGNDIFMQSLFSIIFIIAVLSITSVIFPYKIARFLGASPELIDGTAVYIRYYMMFGFGFAGSLALSAFIRNDGNPNLAMFSLIAGGVTNIVLDYIFIFKLNYGIAGAAVASGLGQLVSIAFLLTHFIRKKGSLTLYIPKFEKENIKRIFKAGVPEFIVQISPAISIFSFNIVIINRIGEIGVAAFSIISYISTVLIALFIGIAQGIQPLLSYNKGRGNYEKVDKIFKMGLKTNFISSALIYGALFFFGDKIIAIFNGDKTLINLTYNAIIIYAFSFVIASLNIINITYYQSIEKSKIANIISTSRGIIFPIFYLIVLPLMLGDIGIWVSIIIAELCTFFLVLYLIYVKKSMSTV</sequence>
<feature type="transmembrane region" description="Helical" evidence="10">
    <location>
        <begin position="380"/>
        <end position="400"/>
    </location>
</feature>
<dbReference type="PIRSF" id="PIRSF006603">
    <property type="entry name" value="DinF"/>
    <property type="match status" value="1"/>
</dbReference>
<evidence type="ECO:0000256" key="10">
    <source>
        <dbReference type="SAM" id="Phobius"/>
    </source>
</evidence>
<dbReference type="Pfam" id="PF01554">
    <property type="entry name" value="MatE"/>
    <property type="match status" value="2"/>
</dbReference>
<feature type="transmembrane region" description="Helical" evidence="10">
    <location>
        <begin position="156"/>
        <end position="178"/>
    </location>
</feature>
<comment type="caution">
    <text evidence="11">The sequence shown here is derived from an EMBL/GenBank/DDBJ whole genome shotgun (WGS) entry which is preliminary data.</text>
</comment>
<proteinExistence type="inferred from homology"/>
<dbReference type="NCBIfam" id="TIGR00797">
    <property type="entry name" value="matE"/>
    <property type="match status" value="1"/>
</dbReference>
<keyword evidence="8 10" id="KW-0472">Membrane</keyword>
<dbReference type="Proteomes" id="UP001501510">
    <property type="component" value="Unassembled WGS sequence"/>
</dbReference>
<keyword evidence="4" id="KW-0813">Transport</keyword>
<evidence type="ECO:0000256" key="9">
    <source>
        <dbReference type="ARBA" id="ARBA00023251"/>
    </source>
</evidence>
<dbReference type="CDD" id="cd13143">
    <property type="entry name" value="MATE_MepA_like"/>
    <property type="match status" value="1"/>
</dbReference>
<feature type="transmembrane region" description="Helical" evidence="10">
    <location>
        <begin position="228"/>
        <end position="254"/>
    </location>
</feature>
<comment type="similarity">
    <text evidence="2">Belongs to the multi antimicrobial extrusion (MATE) (TC 2.A.66.1) family. MepA subfamily.</text>
</comment>
<reference evidence="11 12" key="1">
    <citation type="journal article" date="2019" name="Int. J. Syst. Evol. Microbiol.">
        <title>The Global Catalogue of Microorganisms (GCM) 10K type strain sequencing project: providing services to taxonomists for standard genome sequencing and annotation.</title>
        <authorList>
            <consortium name="The Broad Institute Genomics Platform"/>
            <consortium name="The Broad Institute Genome Sequencing Center for Infectious Disease"/>
            <person name="Wu L."/>
            <person name="Ma J."/>
        </authorList>
    </citation>
    <scope>NUCLEOTIDE SEQUENCE [LARGE SCALE GENOMIC DNA]</scope>
    <source>
        <strain evidence="11 12">JCM 1407</strain>
    </source>
</reference>
<feature type="transmembrane region" description="Helical" evidence="10">
    <location>
        <begin position="39"/>
        <end position="64"/>
    </location>
</feature>
<feature type="transmembrane region" description="Helical" evidence="10">
    <location>
        <begin position="184"/>
        <end position="207"/>
    </location>
</feature>
<protein>
    <recommendedName>
        <fullName evidence="3">Multidrug export protein MepA</fullName>
    </recommendedName>
</protein>
<dbReference type="InterPro" id="IPR048279">
    <property type="entry name" value="MdtK-like"/>
</dbReference>
<name>A0ABN1JEC1_9CLOT</name>
<evidence type="ECO:0000313" key="11">
    <source>
        <dbReference type="EMBL" id="GAA0737541.1"/>
    </source>
</evidence>
<evidence type="ECO:0000256" key="2">
    <source>
        <dbReference type="ARBA" id="ARBA00008417"/>
    </source>
</evidence>
<organism evidence="11 12">
    <name type="scientific">Clostridium oceanicum</name>
    <dbReference type="NCBI Taxonomy" id="1543"/>
    <lineage>
        <taxon>Bacteria</taxon>
        <taxon>Bacillati</taxon>
        <taxon>Bacillota</taxon>
        <taxon>Clostridia</taxon>
        <taxon>Eubacteriales</taxon>
        <taxon>Clostridiaceae</taxon>
        <taxon>Clostridium</taxon>
    </lineage>
</organism>
<feature type="transmembrane region" description="Helical" evidence="10">
    <location>
        <begin position="349"/>
        <end position="368"/>
    </location>
</feature>
<dbReference type="InterPro" id="IPR002528">
    <property type="entry name" value="MATE_fam"/>
</dbReference>